<keyword evidence="2" id="KW-0813">Transport</keyword>
<comment type="subcellular location">
    <subcellularLocation>
        <location evidence="1">Membrane</location>
        <topology evidence="1">Multi-pass membrane protein</topology>
    </subcellularLocation>
</comment>
<dbReference type="PANTHER" id="PTHR23502">
    <property type="entry name" value="MAJOR FACILITATOR SUPERFAMILY"/>
    <property type="match status" value="1"/>
</dbReference>
<feature type="transmembrane region" description="Helical" evidence="7">
    <location>
        <begin position="322"/>
        <end position="347"/>
    </location>
</feature>
<evidence type="ECO:0000256" key="6">
    <source>
        <dbReference type="ARBA" id="ARBA00038347"/>
    </source>
</evidence>
<reference evidence="9" key="1">
    <citation type="journal article" date="2019" name="Front. Microbiol.">
        <title>An Overview of Genes From Cyberlindnera americana, a Symbiont Yeast Isolated From the Gut of the Bark Beetle Dendroctonus rhizophagus (Curculionidae: Scolytinae), Involved in the Detoxification Process Using Genome and Transcriptome Data.</title>
        <authorList>
            <person name="Soto-Robles L.V."/>
            <person name="Torres-Banda V."/>
            <person name="Rivera-Orduna F.N."/>
            <person name="Curiel-Quesada E."/>
            <person name="Hidalgo-Lara M.E."/>
            <person name="Zuniga G."/>
        </authorList>
    </citation>
    <scope>NUCLEOTIDE SEQUENCE</scope>
    <source>
        <strain evidence="9">ChDrAdgY46</strain>
    </source>
</reference>
<evidence type="ECO:0000256" key="7">
    <source>
        <dbReference type="SAM" id="Phobius"/>
    </source>
</evidence>
<evidence type="ECO:0000256" key="3">
    <source>
        <dbReference type="ARBA" id="ARBA00022692"/>
    </source>
</evidence>
<feature type="transmembrane region" description="Helical" evidence="7">
    <location>
        <begin position="122"/>
        <end position="141"/>
    </location>
</feature>
<keyword evidence="5 7" id="KW-0472">Membrane</keyword>
<gene>
    <name evidence="9" type="ORF">g1511</name>
</gene>
<evidence type="ECO:0000256" key="5">
    <source>
        <dbReference type="ARBA" id="ARBA00023136"/>
    </source>
</evidence>
<feature type="transmembrane region" description="Helical" evidence="7">
    <location>
        <begin position="482"/>
        <end position="502"/>
    </location>
</feature>
<comment type="similarity">
    <text evidence="6">Belongs to the major facilitator superfamily. CAR1 family.</text>
</comment>
<keyword evidence="3 7" id="KW-0812">Transmembrane</keyword>
<protein>
    <submittedName>
        <fullName evidence="9">MFS transporter</fullName>
    </submittedName>
</protein>
<dbReference type="Gene3D" id="1.20.1250.20">
    <property type="entry name" value="MFS general substrate transporter like domains"/>
    <property type="match status" value="1"/>
</dbReference>
<evidence type="ECO:0000256" key="1">
    <source>
        <dbReference type="ARBA" id="ARBA00004141"/>
    </source>
</evidence>
<feature type="transmembrane region" description="Helical" evidence="7">
    <location>
        <begin position="288"/>
        <end position="310"/>
    </location>
</feature>
<feature type="transmembrane region" description="Helical" evidence="7">
    <location>
        <begin position="54"/>
        <end position="75"/>
    </location>
</feature>
<proteinExistence type="inferred from homology"/>
<feature type="transmembrane region" description="Helical" evidence="7">
    <location>
        <begin position="451"/>
        <end position="470"/>
    </location>
</feature>
<feature type="domain" description="Major facilitator superfamily (MFS) profile" evidence="8">
    <location>
        <begin position="56"/>
        <end position="505"/>
    </location>
</feature>
<keyword evidence="4 7" id="KW-1133">Transmembrane helix</keyword>
<accession>A0A5P8N8F0</accession>
<dbReference type="GO" id="GO:0005886">
    <property type="term" value="C:plasma membrane"/>
    <property type="evidence" value="ECO:0007669"/>
    <property type="project" value="TreeGrafter"/>
</dbReference>
<feature type="transmembrane region" description="Helical" evidence="7">
    <location>
        <begin position="147"/>
        <end position="168"/>
    </location>
</feature>
<feature type="transmembrane region" description="Helical" evidence="7">
    <location>
        <begin position="410"/>
        <end position="430"/>
    </location>
</feature>
<dbReference type="EMBL" id="MK890574">
    <property type="protein sequence ID" value="QFR37079.1"/>
    <property type="molecule type" value="Genomic_DNA"/>
</dbReference>
<dbReference type="PANTHER" id="PTHR23502:SF51">
    <property type="entry name" value="QUINIDINE RESISTANCE PROTEIN 1-RELATED"/>
    <property type="match status" value="1"/>
</dbReference>
<dbReference type="PROSITE" id="PS50850">
    <property type="entry name" value="MFS"/>
    <property type="match status" value="1"/>
</dbReference>
<evidence type="ECO:0000259" key="8">
    <source>
        <dbReference type="PROSITE" id="PS50850"/>
    </source>
</evidence>
<dbReference type="InterPro" id="IPR036259">
    <property type="entry name" value="MFS_trans_sf"/>
</dbReference>
<feature type="transmembrane region" description="Helical" evidence="7">
    <location>
        <begin position="210"/>
        <end position="230"/>
    </location>
</feature>
<feature type="transmembrane region" description="Helical" evidence="7">
    <location>
        <begin position="180"/>
        <end position="204"/>
    </location>
</feature>
<dbReference type="GO" id="GO:0022857">
    <property type="term" value="F:transmembrane transporter activity"/>
    <property type="evidence" value="ECO:0007669"/>
    <property type="project" value="InterPro"/>
</dbReference>
<dbReference type="Pfam" id="PF07690">
    <property type="entry name" value="MFS_1"/>
    <property type="match status" value="1"/>
</dbReference>
<evidence type="ECO:0000256" key="4">
    <source>
        <dbReference type="ARBA" id="ARBA00022989"/>
    </source>
</evidence>
<organism evidence="9">
    <name type="scientific">Cyberlindnera americana</name>
    <dbReference type="NCBI Taxonomy" id="36016"/>
    <lineage>
        <taxon>Eukaryota</taxon>
        <taxon>Fungi</taxon>
        <taxon>Dikarya</taxon>
        <taxon>Ascomycota</taxon>
        <taxon>Saccharomycotina</taxon>
        <taxon>Saccharomycetes</taxon>
        <taxon>Phaffomycetales</taxon>
        <taxon>Phaffomycetaceae</taxon>
        <taxon>Cyberlindnera</taxon>
    </lineage>
</organism>
<dbReference type="InterPro" id="IPR020846">
    <property type="entry name" value="MFS_dom"/>
</dbReference>
<sequence>MASIELIPEAVIEETLLAQDKMDPESPKYGDINIEKSREDLKPPYTVYSRTEKYILVLLAASICCWSTIGSPIYYPALGTIEKEFNISEELVNISVVVYLLCQGIFPTFAAGAADIYGRRPVVILCLCIFIGASIGIAVISSYTVLLILRCIQSAGASPTVSIATGIVGDYTQRHERGGYIGIQSGISLLGQAFGPLIGAGLVAGFNWRSIFWFLAIGGGVSLIMAILILPETKRSFVGNGSVKPKYAANIAPIVLIPYFRKKWKLDNPDYSTLDPDNSRDIFASFKILIVPEVAICLMNGAVHFATWVVSLTCLTTELSKLYGYDVMTIGLCYISAGVGGLSGAIVSGRVLDRVYRHLHGRFLQQKQDGVIAQDAEFNIVKARVVVVFPFVLVAEGFTIMYGWCLYKHVHISAICISTFFVSFGCLSVVGSNMTLMIDLYPSQSSAATSCVNLTRCLTAALLVGTLTYMNNAMTVAGTLTMLAGFGAVFAISLLIPVKYAAQWRASREKRKALND</sequence>
<dbReference type="InterPro" id="IPR011701">
    <property type="entry name" value="MFS"/>
</dbReference>
<evidence type="ECO:0000256" key="2">
    <source>
        <dbReference type="ARBA" id="ARBA00022448"/>
    </source>
</evidence>
<dbReference type="AlphaFoldDB" id="A0A5P8N8F0"/>
<evidence type="ECO:0000313" key="9">
    <source>
        <dbReference type="EMBL" id="QFR37079.1"/>
    </source>
</evidence>
<feature type="transmembrane region" description="Helical" evidence="7">
    <location>
        <begin position="91"/>
        <end position="110"/>
    </location>
</feature>
<feature type="transmembrane region" description="Helical" evidence="7">
    <location>
        <begin position="385"/>
        <end position="404"/>
    </location>
</feature>
<dbReference type="SUPFAM" id="SSF103473">
    <property type="entry name" value="MFS general substrate transporter"/>
    <property type="match status" value="1"/>
</dbReference>
<name>A0A5P8N8F0_9ASCO</name>